<evidence type="ECO:0000313" key="2">
    <source>
        <dbReference type="Proteomes" id="UP000321635"/>
    </source>
</evidence>
<name>A0A511XF34_9PROT</name>
<reference evidence="1 2" key="1">
    <citation type="submission" date="2019-07" db="EMBL/GenBank/DDBJ databases">
        <title>Whole genome shotgun sequence of Acetobacter nitrogenifigens NBRC 105050.</title>
        <authorList>
            <person name="Hosoyama A."/>
            <person name="Uohara A."/>
            <person name="Ohji S."/>
            <person name="Ichikawa N."/>
        </authorList>
    </citation>
    <scope>NUCLEOTIDE SEQUENCE [LARGE SCALE GENOMIC DNA]</scope>
    <source>
        <strain evidence="1 2">NBRC 105050</strain>
    </source>
</reference>
<dbReference type="EMBL" id="BJYF01000041">
    <property type="protein sequence ID" value="GEN61511.1"/>
    <property type="molecule type" value="Genomic_DNA"/>
</dbReference>
<organism evidence="1 2">
    <name type="scientific">Acetobacter nitrogenifigens DSM 23921 = NBRC 105050</name>
    <dbReference type="NCBI Taxonomy" id="1120919"/>
    <lineage>
        <taxon>Bacteria</taxon>
        <taxon>Pseudomonadati</taxon>
        <taxon>Pseudomonadota</taxon>
        <taxon>Alphaproteobacteria</taxon>
        <taxon>Acetobacterales</taxon>
        <taxon>Acetobacteraceae</taxon>
        <taxon>Acetobacter</taxon>
    </lineage>
</organism>
<protein>
    <submittedName>
        <fullName evidence="1">Uncharacterized protein</fullName>
    </submittedName>
</protein>
<dbReference type="Proteomes" id="UP000321635">
    <property type="component" value="Unassembled WGS sequence"/>
</dbReference>
<comment type="caution">
    <text evidence="1">The sequence shown here is derived from an EMBL/GenBank/DDBJ whole genome shotgun (WGS) entry which is preliminary data.</text>
</comment>
<gene>
    <name evidence="1" type="ORF">ANI02nite_33950</name>
</gene>
<sequence length="95" mass="10610">MEDDSVNDAERDLLARALTDIEILRAKSAVTNAMLLNLLKEAPREFLLRQRAALSAILLHPDEPAPEQPLVRVFSQAQRESRQAMLESISATLDT</sequence>
<evidence type="ECO:0000313" key="1">
    <source>
        <dbReference type="EMBL" id="GEN61511.1"/>
    </source>
</evidence>
<proteinExistence type="predicted"/>
<dbReference type="AlphaFoldDB" id="A0A511XF34"/>
<accession>A0A511XF34</accession>
<keyword evidence="2" id="KW-1185">Reference proteome</keyword>
<dbReference type="RefSeq" id="WP_146882620.1">
    <property type="nucleotide sequence ID" value="NZ_BJYF01000041.1"/>
</dbReference>